<organism evidence="1 2">
    <name type="scientific">Desulfotomaculum nigrificans (strain DSM 14880 / VKM B-2319 / CO-1-SRB)</name>
    <name type="common">Desulfotomaculum carboxydivorans</name>
    <dbReference type="NCBI Taxonomy" id="868595"/>
    <lineage>
        <taxon>Bacteria</taxon>
        <taxon>Bacillati</taxon>
        <taxon>Bacillota</taxon>
        <taxon>Clostridia</taxon>
        <taxon>Eubacteriales</taxon>
        <taxon>Desulfotomaculaceae</taxon>
        <taxon>Desulfotomaculum</taxon>
    </lineage>
</organism>
<gene>
    <name evidence="1" type="ordered locus">Desca_2587</name>
</gene>
<sequence precursor="true">MKKISNKTKVLVVAALTVMGLSIFIGLAGAGQGEPGTGSDPLVTQSYVQSYVDSKLKNQPAQGGSGWQVITIQAGQTFAGHGGTEFVLRSGRAVAVDPSTSGILDMTSGGNVRANQAVPANHLLMTPKSDGRGFKALTQVIIMCNGGADIR</sequence>
<evidence type="ECO:0000313" key="1">
    <source>
        <dbReference type="EMBL" id="AEF95409.1"/>
    </source>
</evidence>
<dbReference type="EMBL" id="CP002736">
    <property type="protein sequence ID" value="AEF95409.1"/>
    <property type="molecule type" value="Genomic_DNA"/>
</dbReference>
<reference evidence="1" key="1">
    <citation type="submission" date="2011-05" db="EMBL/GenBank/DDBJ databases">
        <title>Complete sequence of Desulfotomaculum carboxydivorans CO-1-SRB.</title>
        <authorList>
            <consortium name="US DOE Joint Genome Institute"/>
            <person name="Lucas S."/>
            <person name="Han J."/>
            <person name="Lapidus A."/>
            <person name="Cheng J.-F."/>
            <person name="Goodwin L."/>
            <person name="Pitluck S."/>
            <person name="Peters L."/>
            <person name="Mikhailova N."/>
            <person name="Lu M."/>
            <person name="Han C."/>
            <person name="Tapia R."/>
            <person name="Land M."/>
            <person name="Hauser L."/>
            <person name="Kyrpides N."/>
            <person name="Ivanova N."/>
            <person name="Pagani I."/>
            <person name="Stams A."/>
            <person name="Plugge C."/>
            <person name="Muyzer G."/>
            <person name="Kuever J."/>
            <person name="Parshina S."/>
            <person name="Ivanova A."/>
            <person name="Nazina T."/>
            <person name="Woyke T."/>
        </authorList>
    </citation>
    <scope>NUCLEOTIDE SEQUENCE [LARGE SCALE GENOMIC DNA]</scope>
    <source>
        <strain evidence="1">CO-1-SRB</strain>
    </source>
</reference>
<accession>F6B5H7</accession>
<dbReference type="AlphaFoldDB" id="F6B5H7"/>
<keyword evidence="2" id="KW-1185">Reference proteome</keyword>
<dbReference type="Proteomes" id="UP000009226">
    <property type="component" value="Chromosome"/>
</dbReference>
<protein>
    <submittedName>
        <fullName evidence="1">Uncharacterized protein</fullName>
    </submittedName>
</protein>
<dbReference type="eggNOG" id="ENOG5032Y5Z">
    <property type="taxonomic scope" value="Bacteria"/>
</dbReference>
<dbReference type="HOGENOM" id="CLU_117097_1_0_9"/>
<dbReference type="STRING" id="868595.Desca_2587"/>
<evidence type="ECO:0000313" key="2">
    <source>
        <dbReference type="Proteomes" id="UP000009226"/>
    </source>
</evidence>
<proteinExistence type="predicted"/>
<dbReference type="RefSeq" id="WP_013810824.1">
    <property type="nucleotide sequence ID" value="NC_015565.1"/>
</dbReference>
<name>F6B5H7_DESCC</name>
<dbReference type="KEGG" id="dca:Desca_2587"/>